<evidence type="ECO:0000313" key="2">
    <source>
        <dbReference type="EMBL" id="OWZ05369.1"/>
    </source>
</evidence>
<gene>
    <name evidence="2" type="ORF">PHMEG_00022551</name>
</gene>
<dbReference type="InterPro" id="IPR043128">
    <property type="entry name" value="Rev_trsase/Diguanyl_cyclase"/>
</dbReference>
<dbReference type="Pfam" id="PF00078">
    <property type="entry name" value="RVT_1"/>
    <property type="match status" value="1"/>
</dbReference>
<keyword evidence="3" id="KW-1185">Reference proteome</keyword>
<sequence>MSRKEGTFDAMGDRYYQVKLRESDILFTVFSTPNGLFEYLGASMGVSVSPGTFNRLLQRGYSDLRDVMRIYFDDIYVYTQD</sequence>
<name>A0A225VK30_9STRA</name>
<protein>
    <submittedName>
        <fullName evidence="2">Pol Polyprotein</fullName>
    </submittedName>
</protein>
<dbReference type="SUPFAM" id="SSF56672">
    <property type="entry name" value="DNA/RNA polymerases"/>
    <property type="match status" value="1"/>
</dbReference>
<dbReference type="InterPro" id="IPR000477">
    <property type="entry name" value="RT_dom"/>
</dbReference>
<dbReference type="Gene3D" id="3.10.10.10">
    <property type="entry name" value="HIV Type 1 Reverse Transcriptase, subunit A, domain 1"/>
    <property type="match status" value="1"/>
</dbReference>
<dbReference type="AlphaFoldDB" id="A0A225VK30"/>
<dbReference type="Gene3D" id="3.30.70.270">
    <property type="match status" value="1"/>
</dbReference>
<comment type="caution">
    <text evidence="2">The sequence shown here is derived from an EMBL/GenBank/DDBJ whole genome shotgun (WGS) entry which is preliminary data.</text>
</comment>
<dbReference type="OrthoDB" id="115435at2759"/>
<accession>A0A225VK30</accession>
<organism evidence="2 3">
    <name type="scientific">Phytophthora megakarya</name>
    <dbReference type="NCBI Taxonomy" id="4795"/>
    <lineage>
        <taxon>Eukaryota</taxon>
        <taxon>Sar</taxon>
        <taxon>Stramenopiles</taxon>
        <taxon>Oomycota</taxon>
        <taxon>Peronosporomycetes</taxon>
        <taxon>Peronosporales</taxon>
        <taxon>Peronosporaceae</taxon>
        <taxon>Phytophthora</taxon>
    </lineage>
</organism>
<dbReference type="EMBL" id="NBNE01004465">
    <property type="protein sequence ID" value="OWZ05369.1"/>
    <property type="molecule type" value="Genomic_DNA"/>
</dbReference>
<proteinExistence type="predicted"/>
<reference evidence="3" key="1">
    <citation type="submission" date="2017-03" db="EMBL/GenBank/DDBJ databases">
        <title>Phytopthora megakarya and P. palmivora, two closely related causual agents of cacao black pod achieved similar genome size and gene model numbers by different mechanisms.</title>
        <authorList>
            <person name="Ali S."/>
            <person name="Shao J."/>
            <person name="Larry D.J."/>
            <person name="Kronmiller B."/>
            <person name="Shen D."/>
            <person name="Strem M.D."/>
            <person name="Melnick R.L."/>
            <person name="Guiltinan M.J."/>
            <person name="Tyler B.M."/>
            <person name="Meinhardt L.W."/>
            <person name="Bailey B.A."/>
        </authorList>
    </citation>
    <scope>NUCLEOTIDE SEQUENCE [LARGE SCALE GENOMIC DNA]</scope>
    <source>
        <strain evidence="3">zdho120</strain>
    </source>
</reference>
<evidence type="ECO:0000259" key="1">
    <source>
        <dbReference type="Pfam" id="PF00078"/>
    </source>
</evidence>
<dbReference type="InterPro" id="IPR043502">
    <property type="entry name" value="DNA/RNA_pol_sf"/>
</dbReference>
<feature type="domain" description="Reverse transcriptase" evidence="1">
    <location>
        <begin position="13"/>
        <end position="80"/>
    </location>
</feature>
<evidence type="ECO:0000313" key="3">
    <source>
        <dbReference type="Proteomes" id="UP000198211"/>
    </source>
</evidence>
<dbReference type="Proteomes" id="UP000198211">
    <property type="component" value="Unassembled WGS sequence"/>
</dbReference>
<dbReference type="STRING" id="4795.A0A225VK30"/>